<reference evidence="2" key="1">
    <citation type="submission" date="2019-04" db="EMBL/GenBank/DDBJ databases">
        <title>Friends and foes A comparative genomics studyof 23 Aspergillus species from section Flavi.</title>
        <authorList>
            <consortium name="DOE Joint Genome Institute"/>
            <person name="Kjaerbolling I."/>
            <person name="Vesth T."/>
            <person name="Frisvad J.C."/>
            <person name="Nybo J.L."/>
            <person name="Theobald S."/>
            <person name="Kildgaard S."/>
            <person name="Isbrandt T."/>
            <person name="Kuo A."/>
            <person name="Sato A."/>
            <person name="Lyhne E.K."/>
            <person name="Kogle M.E."/>
            <person name="Wiebenga A."/>
            <person name="Kun R.S."/>
            <person name="Lubbers R.J."/>
            <person name="Makela M.R."/>
            <person name="Barry K."/>
            <person name="Chovatia M."/>
            <person name="Clum A."/>
            <person name="Daum C."/>
            <person name="Haridas S."/>
            <person name="He G."/>
            <person name="LaButti K."/>
            <person name="Lipzen A."/>
            <person name="Mondo S."/>
            <person name="Riley R."/>
            <person name="Salamov A."/>
            <person name="Simmons B.A."/>
            <person name="Magnuson J.K."/>
            <person name="Henrissat B."/>
            <person name="Mortensen U.H."/>
            <person name="Larsen T.O."/>
            <person name="Devries R.P."/>
            <person name="Grigoriev I.V."/>
            <person name="Machida M."/>
            <person name="Baker S.E."/>
            <person name="Andersen M.R."/>
        </authorList>
    </citation>
    <scope>NUCLEOTIDE SEQUENCE [LARGE SCALE GENOMIC DNA]</scope>
    <source>
        <strain evidence="2">CBS 130017</strain>
    </source>
</reference>
<gene>
    <name evidence="1" type="ORF">BDV39DRAFT_59960</name>
</gene>
<sequence>MYVGVTRSVMVGRTWRGREILVGNERRLSLVQVGCCLLAICMYEYATKVGENNNRVKLGRRISKRTSTTLSYLFAVSQVPGWR</sequence>
<name>A0A5N6X6X7_9EURO</name>
<protein>
    <submittedName>
        <fullName evidence="1">Uncharacterized protein</fullName>
    </submittedName>
</protein>
<dbReference type="EMBL" id="ML741782">
    <property type="protein sequence ID" value="KAE8328964.1"/>
    <property type="molecule type" value="Genomic_DNA"/>
</dbReference>
<evidence type="ECO:0000313" key="2">
    <source>
        <dbReference type="Proteomes" id="UP000325945"/>
    </source>
</evidence>
<evidence type="ECO:0000313" key="1">
    <source>
        <dbReference type="EMBL" id="KAE8328964.1"/>
    </source>
</evidence>
<organism evidence="1 2">
    <name type="scientific">Aspergillus sergii</name>
    <dbReference type="NCBI Taxonomy" id="1034303"/>
    <lineage>
        <taxon>Eukaryota</taxon>
        <taxon>Fungi</taxon>
        <taxon>Dikarya</taxon>
        <taxon>Ascomycota</taxon>
        <taxon>Pezizomycotina</taxon>
        <taxon>Eurotiomycetes</taxon>
        <taxon>Eurotiomycetidae</taxon>
        <taxon>Eurotiales</taxon>
        <taxon>Aspergillaceae</taxon>
        <taxon>Aspergillus</taxon>
        <taxon>Aspergillus subgen. Circumdati</taxon>
    </lineage>
</organism>
<dbReference type="AlphaFoldDB" id="A0A5N6X6X7"/>
<dbReference type="Proteomes" id="UP000325945">
    <property type="component" value="Unassembled WGS sequence"/>
</dbReference>
<accession>A0A5N6X6X7</accession>
<keyword evidence="2" id="KW-1185">Reference proteome</keyword>
<proteinExistence type="predicted"/>